<organism evidence="14 15">
    <name type="scientific">Klebsormidium nitens</name>
    <name type="common">Green alga</name>
    <name type="synonym">Ulothrix nitens</name>
    <dbReference type="NCBI Taxonomy" id="105231"/>
    <lineage>
        <taxon>Eukaryota</taxon>
        <taxon>Viridiplantae</taxon>
        <taxon>Streptophyta</taxon>
        <taxon>Klebsormidiophyceae</taxon>
        <taxon>Klebsormidiales</taxon>
        <taxon>Klebsormidiaceae</taxon>
        <taxon>Klebsormidium</taxon>
    </lineage>
</organism>
<dbReference type="PROSITE" id="PS50800">
    <property type="entry name" value="SAP"/>
    <property type="match status" value="1"/>
</dbReference>
<keyword evidence="4" id="KW-0808">Transferase</keyword>
<protein>
    <submittedName>
        <fullName evidence="14">Uncharacterized protein</fullName>
    </submittedName>
</protein>
<evidence type="ECO:0000256" key="3">
    <source>
        <dbReference type="ARBA" id="ARBA00005383"/>
    </source>
</evidence>
<proteinExistence type="inferred from homology"/>
<dbReference type="AlphaFoldDB" id="A0A1Y1IF08"/>
<reference evidence="14 15" key="1">
    <citation type="journal article" date="2014" name="Nat. Commun.">
        <title>Klebsormidium flaccidum genome reveals primary factors for plant terrestrial adaptation.</title>
        <authorList>
            <person name="Hori K."/>
            <person name="Maruyama F."/>
            <person name="Fujisawa T."/>
            <person name="Togashi T."/>
            <person name="Yamamoto N."/>
            <person name="Seo M."/>
            <person name="Sato S."/>
            <person name="Yamada T."/>
            <person name="Mori H."/>
            <person name="Tajima N."/>
            <person name="Moriyama T."/>
            <person name="Ikeuchi M."/>
            <person name="Watanabe M."/>
            <person name="Wada H."/>
            <person name="Kobayashi K."/>
            <person name="Saito M."/>
            <person name="Masuda T."/>
            <person name="Sasaki-Sekimoto Y."/>
            <person name="Mashiguchi K."/>
            <person name="Awai K."/>
            <person name="Shimojima M."/>
            <person name="Masuda S."/>
            <person name="Iwai M."/>
            <person name="Nobusawa T."/>
            <person name="Narise T."/>
            <person name="Kondo S."/>
            <person name="Saito H."/>
            <person name="Sato R."/>
            <person name="Murakawa M."/>
            <person name="Ihara Y."/>
            <person name="Oshima-Yamada Y."/>
            <person name="Ohtaka K."/>
            <person name="Satoh M."/>
            <person name="Sonobe K."/>
            <person name="Ishii M."/>
            <person name="Ohtani R."/>
            <person name="Kanamori-Sato M."/>
            <person name="Honoki R."/>
            <person name="Miyazaki D."/>
            <person name="Mochizuki H."/>
            <person name="Umetsu J."/>
            <person name="Higashi K."/>
            <person name="Shibata D."/>
            <person name="Kamiya Y."/>
            <person name="Sato N."/>
            <person name="Nakamura Y."/>
            <person name="Tabata S."/>
            <person name="Ida S."/>
            <person name="Kurokawa K."/>
            <person name="Ohta H."/>
        </authorList>
    </citation>
    <scope>NUCLEOTIDE SEQUENCE [LARGE SCALE GENOMIC DNA]</scope>
    <source>
        <strain evidence="14 15">NIES-2285</strain>
    </source>
</reference>
<dbReference type="Gene3D" id="3.30.40.10">
    <property type="entry name" value="Zinc/RING finger domain, C3HC4 (zinc finger)"/>
    <property type="match status" value="2"/>
</dbReference>
<evidence type="ECO:0000256" key="2">
    <source>
        <dbReference type="ARBA" id="ARBA00004718"/>
    </source>
</evidence>
<dbReference type="InterPro" id="IPR011011">
    <property type="entry name" value="Znf_FYVE_PHD"/>
</dbReference>
<gene>
    <name evidence="14" type="ORF">KFL_005290050</name>
</gene>
<name>A0A1Y1IF08_KLENI</name>
<feature type="region of interest" description="Disordered" evidence="11">
    <location>
        <begin position="605"/>
        <end position="645"/>
    </location>
</feature>
<dbReference type="SUPFAM" id="SSF68906">
    <property type="entry name" value="SAP domain"/>
    <property type="match status" value="1"/>
</dbReference>
<dbReference type="InterPro" id="IPR003034">
    <property type="entry name" value="SAP_dom"/>
</dbReference>
<dbReference type="Pfam" id="PF02037">
    <property type="entry name" value="SAP"/>
    <property type="match status" value="1"/>
</dbReference>
<dbReference type="GO" id="GO:0061665">
    <property type="term" value="F:SUMO ligase activity"/>
    <property type="evidence" value="ECO:0000318"/>
    <property type="project" value="GO_Central"/>
</dbReference>
<dbReference type="SMART" id="SM00513">
    <property type="entry name" value="SAP"/>
    <property type="match status" value="1"/>
</dbReference>
<keyword evidence="6 10" id="KW-0863">Zinc-finger</keyword>
<dbReference type="SMART" id="SM00249">
    <property type="entry name" value="PHD"/>
    <property type="match status" value="1"/>
</dbReference>
<evidence type="ECO:0000313" key="15">
    <source>
        <dbReference type="Proteomes" id="UP000054558"/>
    </source>
</evidence>
<dbReference type="CDD" id="cd16650">
    <property type="entry name" value="SP-RING_PIAS-like"/>
    <property type="match status" value="1"/>
</dbReference>
<keyword evidence="7" id="KW-0833">Ubl conjugation pathway</keyword>
<feature type="domain" description="SP-RING-type" evidence="13">
    <location>
        <begin position="334"/>
        <end position="415"/>
    </location>
</feature>
<feature type="region of interest" description="Disordered" evidence="11">
    <location>
        <begin position="445"/>
        <end position="538"/>
    </location>
</feature>
<feature type="compositionally biased region" description="Low complexity" evidence="11">
    <location>
        <begin position="605"/>
        <end position="616"/>
    </location>
</feature>
<dbReference type="OMA" id="IPKKPYL"/>
<dbReference type="InterPro" id="IPR036361">
    <property type="entry name" value="SAP_dom_sf"/>
</dbReference>
<evidence type="ECO:0000259" key="12">
    <source>
        <dbReference type="PROSITE" id="PS50800"/>
    </source>
</evidence>
<evidence type="ECO:0000256" key="4">
    <source>
        <dbReference type="ARBA" id="ARBA00022679"/>
    </source>
</evidence>
<keyword evidence="15" id="KW-1185">Reference proteome</keyword>
<dbReference type="InterPro" id="IPR001965">
    <property type="entry name" value="Znf_PHD"/>
</dbReference>
<dbReference type="Pfam" id="PF02891">
    <property type="entry name" value="zf-MIZ"/>
    <property type="match status" value="1"/>
</dbReference>
<evidence type="ECO:0000256" key="8">
    <source>
        <dbReference type="ARBA" id="ARBA00022833"/>
    </source>
</evidence>
<comment type="pathway">
    <text evidence="2">Protein modification; protein sumoylation.</text>
</comment>
<feature type="region of interest" description="Disordered" evidence="11">
    <location>
        <begin position="728"/>
        <end position="788"/>
    </location>
</feature>
<feature type="domain" description="SAP" evidence="12">
    <location>
        <begin position="12"/>
        <end position="46"/>
    </location>
</feature>
<dbReference type="PROSITE" id="PS51044">
    <property type="entry name" value="ZF_SP_RING"/>
    <property type="match status" value="1"/>
</dbReference>
<dbReference type="GO" id="GO:0008270">
    <property type="term" value="F:zinc ion binding"/>
    <property type="evidence" value="ECO:0007669"/>
    <property type="project" value="UniProtKB-KW"/>
</dbReference>
<feature type="compositionally biased region" description="Basic and acidic residues" evidence="11">
    <location>
        <begin position="502"/>
        <end position="532"/>
    </location>
</feature>
<sequence length="968" mass="102553">MQSLDGRVQGRLPQLRLKELKEVLARLGLPRVGAKAVLLDRIAKALEAPPSDGEAWDSFPIAAMGRSRHVSKEAVERAVDDVWQAWHRGGAARTPEKREPRPPKREGVVRCVCHTLVAQGAMAQCCDCRVWQHNKCVALDDASALGEFRCEACRLAKGDPFSVAVAQPLPAAKLRPPLVAPVRGDNMMQQVERTFQLSAAHREMLLNPDHDLQVYSVLLNDPVPYRCHWPAYPDLRINGMVVRVTGRQGQQKLGVGGRDETPSIATVARDGLNRLSLSAYDDRPFCVGVRIIEKRSLEEIMARVPGPEEGETFEDALARVKRVVAGSGGDADDSDDELMTLQSAVSVRDPMSGVRIQVPGRFRSCSHLACFDLPTLVEMNRRARKWQCPHCLHNCSLDDLIIDPYFHRVLAVFSAEHDSDHTDLEIAPDGAWRAFLSGDAKKAAGGVQPRWHKPEETTYVAPPPEEQPAPVVKKEDEGRRGSGILKIRLKRDRGDAQGAWQIERHENGTAERPAKLARTDTDGGSSDRKSDVNKALAADEGGTGKNLVIDLSDSDDDDDLVVAARPADKKSANGWGGAGGAAEQGPAQLEARGLHDLLAAAAAADGPSVSGGAPASEGQRQSSPHTADAHAGGAAQGEGLWGRGGGERYWGEARVPGLAEPRHGAGPPPLEGGFVAAPAFDTGVSVAFSMPRSPGFGAQPGASSEAGRRLPSFVHSNSEVSRGPGFRRYAEAGRGGGEGLVPSWPPRKVAASGHPKGQRTNRTSSPARWGDFASRSGGDLYAAPPEQRNGFGGAGYGAASLPGGGATLARQTDAVDPRNGFGGSNYDRFGGGVGPSGGDSHPPGFGPGECGDTGAARGRPAEFDPFAMGGLEDDMSWRGYLERERSPEQAGQAEHGAGGGDWFPGSGQFDAGGLDPGAVRDGGGRNGVRDGDNMDAWFRDTFGADDMGHFGGLEDTARGGLGAGGVWH</sequence>
<evidence type="ECO:0000256" key="5">
    <source>
        <dbReference type="ARBA" id="ARBA00022723"/>
    </source>
</evidence>
<dbReference type="GO" id="GO:0016925">
    <property type="term" value="P:protein sumoylation"/>
    <property type="evidence" value="ECO:0000318"/>
    <property type="project" value="GO_Central"/>
</dbReference>
<dbReference type="SUPFAM" id="SSF57903">
    <property type="entry name" value="FYVE/PHD zinc finger"/>
    <property type="match status" value="1"/>
</dbReference>
<comment type="subcellular location">
    <subcellularLocation>
        <location evidence="1">Nucleus</location>
    </subcellularLocation>
</comment>
<accession>A0A1Y1IF08</accession>
<feature type="region of interest" description="Disordered" evidence="11">
    <location>
        <begin position="803"/>
        <end position="824"/>
    </location>
</feature>
<feature type="region of interest" description="Disordered" evidence="11">
    <location>
        <begin position="883"/>
        <end position="932"/>
    </location>
</feature>
<evidence type="ECO:0000256" key="1">
    <source>
        <dbReference type="ARBA" id="ARBA00004123"/>
    </source>
</evidence>
<dbReference type="UniPathway" id="UPA00886"/>
<evidence type="ECO:0000256" key="7">
    <source>
        <dbReference type="ARBA" id="ARBA00022786"/>
    </source>
</evidence>
<evidence type="ECO:0000256" key="10">
    <source>
        <dbReference type="PROSITE-ProRule" id="PRU00452"/>
    </source>
</evidence>
<keyword evidence="8" id="KW-0862">Zinc</keyword>
<evidence type="ECO:0000313" key="14">
    <source>
        <dbReference type="EMBL" id="GAQ89490.1"/>
    </source>
</evidence>
<evidence type="ECO:0000259" key="13">
    <source>
        <dbReference type="PROSITE" id="PS51044"/>
    </source>
</evidence>
<dbReference type="EMBL" id="DF237478">
    <property type="protein sequence ID" value="GAQ89490.1"/>
    <property type="molecule type" value="Genomic_DNA"/>
</dbReference>
<dbReference type="OrthoDB" id="28127at2759"/>
<dbReference type="GO" id="GO:0000785">
    <property type="term" value="C:chromatin"/>
    <property type="evidence" value="ECO:0000318"/>
    <property type="project" value="GO_Central"/>
</dbReference>
<comment type="similarity">
    <text evidence="3">Belongs to the PIAS family.</text>
</comment>
<evidence type="ECO:0000256" key="6">
    <source>
        <dbReference type="ARBA" id="ARBA00022771"/>
    </source>
</evidence>
<dbReference type="GO" id="GO:0005634">
    <property type="term" value="C:nucleus"/>
    <property type="evidence" value="ECO:0007669"/>
    <property type="project" value="UniProtKB-SubCell"/>
</dbReference>
<dbReference type="InterPro" id="IPR013083">
    <property type="entry name" value="Znf_RING/FYVE/PHD"/>
</dbReference>
<dbReference type="PANTHER" id="PTHR10782:SF102">
    <property type="entry name" value="E3 SUMO-PROTEIN LIGASE SIZ1"/>
    <property type="match status" value="1"/>
</dbReference>
<keyword evidence="5" id="KW-0479">Metal-binding</keyword>
<evidence type="ECO:0000256" key="11">
    <source>
        <dbReference type="SAM" id="MobiDB-lite"/>
    </source>
</evidence>
<dbReference type="Proteomes" id="UP000054558">
    <property type="component" value="Unassembled WGS sequence"/>
</dbReference>
<dbReference type="InterPro" id="IPR004181">
    <property type="entry name" value="Znf_MIZ"/>
</dbReference>
<feature type="compositionally biased region" description="Gly residues" evidence="11">
    <location>
        <begin position="634"/>
        <end position="644"/>
    </location>
</feature>
<keyword evidence="9" id="KW-0539">Nucleus</keyword>
<dbReference type="PANTHER" id="PTHR10782">
    <property type="entry name" value="ZINC FINGER MIZ DOMAIN-CONTAINING PROTEIN"/>
    <property type="match status" value="1"/>
</dbReference>
<dbReference type="STRING" id="105231.A0A1Y1IF08"/>
<evidence type="ECO:0000256" key="9">
    <source>
        <dbReference type="ARBA" id="ARBA00023242"/>
    </source>
</evidence>